<proteinExistence type="predicted"/>
<gene>
    <name evidence="2" type="ORF">yc1106_05361</name>
</gene>
<feature type="domain" description="DUF7730" evidence="1">
    <location>
        <begin position="5"/>
        <end position="163"/>
    </location>
</feature>
<dbReference type="PANTHER" id="PTHR38790:SF9">
    <property type="entry name" value="F-BOX DOMAIN-CONTAINING PROTEIN"/>
    <property type="match status" value="1"/>
</dbReference>
<dbReference type="EMBL" id="CP089277">
    <property type="protein sequence ID" value="USP78087.1"/>
    <property type="molecule type" value="Genomic_DNA"/>
</dbReference>
<name>A0A9Q8Z7Y6_CURCL</name>
<evidence type="ECO:0000313" key="2">
    <source>
        <dbReference type="EMBL" id="USP78087.1"/>
    </source>
</evidence>
<organism evidence="2 3">
    <name type="scientific">Curvularia clavata</name>
    <dbReference type="NCBI Taxonomy" id="95742"/>
    <lineage>
        <taxon>Eukaryota</taxon>
        <taxon>Fungi</taxon>
        <taxon>Dikarya</taxon>
        <taxon>Ascomycota</taxon>
        <taxon>Pezizomycotina</taxon>
        <taxon>Dothideomycetes</taxon>
        <taxon>Pleosporomycetidae</taxon>
        <taxon>Pleosporales</taxon>
        <taxon>Pleosporineae</taxon>
        <taxon>Pleosporaceae</taxon>
        <taxon>Curvularia</taxon>
    </lineage>
</organism>
<evidence type="ECO:0000259" key="1">
    <source>
        <dbReference type="Pfam" id="PF24864"/>
    </source>
</evidence>
<reference evidence="2" key="1">
    <citation type="submission" date="2021-12" db="EMBL/GenBank/DDBJ databases">
        <title>Curvularia clavata genome.</title>
        <authorList>
            <person name="Cao Y."/>
        </authorList>
    </citation>
    <scope>NUCLEOTIDE SEQUENCE</scope>
    <source>
        <strain evidence="2">Yc1106</strain>
    </source>
</reference>
<dbReference type="AlphaFoldDB" id="A0A9Q8Z7Y6"/>
<sequence>MGIALPLLRTCRRIYSEAIEYLYRANRFFVCTDVEDYPTTGYLSYFILPERITQITNFRIDWDFDRHGSFQVDLMPGPHLDEWYRTWDVLRSMTGLRTLHVRLFFFLDLWQQCYGDFWKQNGKELLEPVKKLTAPKDFVVTLPDWRCSPDLDVGESKCIFRLPERNDVSSS</sequence>
<dbReference type="InterPro" id="IPR056632">
    <property type="entry name" value="DUF7730"/>
</dbReference>
<dbReference type="Pfam" id="PF24864">
    <property type="entry name" value="DUF7730"/>
    <property type="match status" value="1"/>
</dbReference>
<dbReference type="OrthoDB" id="4757095at2759"/>
<dbReference type="VEuPathDB" id="FungiDB:yc1106_05361"/>
<protein>
    <recommendedName>
        <fullName evidence="1">DUF7730 domain-containing protein</fullName>
    </recommendedName>
</protein>
<dbReference type="Proteomes" id="UP001056012">
    <property type="component" value="Chromosome 4"/>
</dbReference>
<keyword evidence="3" id="KW-1185">Reference proteome</keyword>
<dbReference type="PANTHER" id="PTHR38790">
    <property type="entry name" value="2EXR DOMAIN-CONTAINING PROTEIN-RELATED"/>
    <property type="match status" value="1"/>
</dbReference>
<evidence type="ECO:0000313" key="3">
    <source>
        <dbReference type="Proteomes" id="UP001056012"/>
    </source>
</evidence>
<accession>A0A9Q8Z7Y6</accession>